<feature type="chain" id="PRO_5013155528" evidence="1">
    <location>
        <begin position="19"/>
        <end position="286"/>
    </location>
</feature>
<feature type="signal peptide" evidence="1">
    <location>
        <begin position="1"/>
        <end position="18"/>
    </location>
</feature>
<dbReference type="EMBL" id="FQYI01000001">
    <property type="protein sequence ID" value="SHI35228.1"/>
    <property type="molecule type" value="Genomic_DNA"/>
</dbReference>
<dbReference type="NCBIfam" id="TIGR01200">
    <property type="entry name" value="GLPGLI"/>
    <property type="match status" value="1"/>
</dbReference>
<dbReference type="RefSeq" id="WP_073177579.1">
    <property type="nucleotide sequence ID" value="NZ_FQYI01000001.1"/>
</dbReference>
<accession>A0A1M6AG02</accession>
<dbReference type="OrthoDB" id="1440774at2"/>
<evidence type="ECO:0000313" key="2">
    <source>
        <dbReference type="EMBL" id="SHI35228.1"/>
    </source>
</evidence>
<name>A0A1M6AG02_9FLAO</name>
<evidence type="ECO:0000313" key="3">
    <source>
        <dbReference type="Proteomes" id="UP000184335"/>
    </source>
</evidence>
<dbReference type="STRING" id="1118202.SAMN05443429_101272"/>
<protein>
    <submittedName>
        <fullName evidence="2">GLPGLI family protein</fullName>
    </submittedName>
</protein>
<organism evidence="2 3">
    <name type="scientific">Cruoricaptor ignavus</name>
    <dbReference type="NCBI Taxonomy" id="1118202"/>
    <lineage>
        <taxon>Bacteria</taxon>
        <taxon>Pseudomonadati</taxon>
        <taxon>Bacteroidota</taxon>
        <taxon>Flavobacteriia</taxon>
        <taxon>Flavobacteriales</taxon>
        <taxon>Weeksellaceae</taxon>
        <taxon>Cruoricaptor</taxon>
    </lineage>
</organism>
<evidence type="ECO:0000256" key="1">
    <source>
        <dbReference type="SAM" id="SignalP"/>
    </source>
</evidence>
<keyword evidence="3" id="KW-1185">Reference proteome</keyword>
<dbReference type="Pfam" id="PF09697">
    <property type="entry name" value="Porph_ging"/>
    <property type="match status" value="1"/>
</dbReference>
<reference evidence="2 3" key="1">
    <citation type="submission" date="2016-11" db="EMBL/GenBank/DDBJ databases">
        <authorList>
            <person name="Jaros S."/>
            <person name="Januszkiewicz K."/>
            <person name="Wedrychowicz H."/>
        </authorList>
    </citation>
    <scope>NUCLEOTIDE SEQUENCE [LARGE SCALE GENOMIC DNA]</scope>
    <source>
        <strain evidence="2 3">DSM 25479</strain>
    </source>
</reference>
<gene>
    <name evidence="2" type="ORF">SAMN05443429_101272</name>
</gene>
<dbReference type="InterPro" id="IPR005901">
    <property type="entry name" value="GLPGLI"/>
</dbReference>
<proteinExistence type="predicted"/>
<sequence>MKRLILLTILIFSQLACAQALRLSYNLKYKVDSTATDFKILKTVLDIHEGHTLYFEERAIATDSLNKSKPLTTSTYTSPIAKLKRKTGDFVNMNYYRSSMDYFKFKTQDKIDWKFLPDTKQHGEWLVQKATCNFGGRTWEAWFAKDFPFNEGPYKFTGLPGIITEIRDTKNNYSWELESVKKPGNFNPNLLETVFKQLPLEITESKYKEILLNDYRDPFVRFKILGEGNWIFETKDGKEVSTNEELKRMTPETQAEIRKNYNPIELDKAVDYEGITKKPSRKPMRK</sequence>
<dbReference type="AlphaFoldDB" id="A0A1M6AG02"/>
<keyword evidence="1" id="KW-0732">Signal</keyword>
<dbReference type="Proteomes" id="UP000184335">
    <property type="component" value="Unassembled WGS sequence"/>
</dbReference>